<dbReference type="PANTHER" id="PTHR15549:SF33">
    <property type="entry name" value="MEMBRANE PROTEIN WSC4, PUTATIVE (AFU_ORTHOLOGUE AFUA_5G09020)-RELATED"/>
    <property type="match status" value="1"/>
</dbReference>
<feature type="signal peptide" evidence="7">
    <location>
        <begin position="1"/>
        <end position="21"/>
    </location>
</feature>
<organism evidence="8 9">
    <name type="scientific">Armillaria novae-zelandiae</name>
    <dbReference type="NCBI Taxonomy" id="153914"/>
    <lineage>
        <taxon>Eukaryota</taxon>
        <taxon>Fungi</taxon>
        <taxon>Dikarya</taxon>
        <taxon>Basidiomycota</taxon>
        <taxon>Agaricomycotina</taxon>
        <taxon>Agaricomycetes</taxon>
        <taxon>Agaricomycetidae</taxon>
        <taxon>Agaricales</taxon>
        <taxon>Marasmiineae</taxon>
        <taxon>Physalacriaceae</taxon>
        <taxon>Armillaria</taxon>
    </lineage>
</organism>
<sequence length="329" mass="35778">MFFLFFQLCNVIAFIPKLVLSLNIMLESAPEAFQSAQIALFWEPKDPVKFVIGAFTNDASMMVATTIEVVENFSADKIVNMVFNYTSTSPNDCTLYAWIPPAARPCNSFAASESFSVTVTHTSSKSPNRPNATSPSPTSSSPTSSSPTSSSPTSSSPTQSNSTSSVSGTASNVPPKPASHTGVIVGGVLGALALGCLSIYVLIRRRRSNATKPLLRPQDNVALTALPRSSVNWRSISFHEGREIQVAPGVLRDPLEGENIRMREEITALENQVGSIEDPLSEVPIRTEGEIARMREEIAALEDRIRNMEAVCWNSHLSSYRSAQYLLFQ</sequence>
<gene>
    <name evidence="8" type="ORF">IW261DRAFT_533567</name>
</gene>
<evidence type="ECO:0000313" key="8">
    <source>
        <dbReference type="EMBL" id="KAK0474911.1"/>
    </source>
</evidence>
<dbReference type="GO" id="GO:0016020">
    <property type="term" value="C:membrane"/>
    <property type="evidence" value="ECO:0007669"/>
    <property type="project" value="UniProtKB-SubCell"/>
</dbReference>
<protein>
    <submittedName>
        <fullName evidence="8">Uncharacterized protein</fullName>
    </submittedName>
</protein>
<accession>A0AA39T9W7</accession>
<keyword evidence="3 6" id="KW-1133">Transmembrane helix</keyword>
<dbReference type="Proteomes" id="UP001175227">
    <property type="component" value="Unassembled WGS sequence"/>
</dbReference>
<evidence type="ECO:0000313" key="9">
    <source>
        <dbReference type="Proteomes" id="UP001175227"/>
    </source>
</evidence>
<feature type="compositionally biased region" description="Low complexity" evidence="5">
    <location>
        <begin position="126"/>
        <end position="172"/>
    </location>
</feature>
<dbReference type="EMBL" id="JAUEPR010000025">
    <property type="protein sequence ID" value="KAK0474911.1"/>
    <property type="molecule type" value="Genomic_DNA"/>
</dbReference>
<keyword evidence="7" id="KW-0732">Signal</keyword>
<comment type="caution">
    <text evidence="8">The sequence shown here is derived from an EMBL/GenBank/DDBJ whole genome shotgun (WGS) entry which is preliminary data.</text>
</comment>
<keyword evidence="2 6" id="KW-0812">Transmembrane</keyword>
<keyword evidence="4 6" id="KW-0472">Membrane</keyword>
<evidence type="ECO:0000256" key="4">
    <source>
        <dbReference type="ARBA" id="ARBA00023136"/>
    </source>
</evidence>
<feature type="chain" id="PRO_5041317468" evidence="7">
    <location>
        <begin position="22"/>
        <end position="329"/>
    </location>
</feature>
<evidence type="ECO:0000256" key="2">
    <source>
        <dbReference type="ARBA" id="ARBA00022692"/>
    </source>
</evidence>
<keyword evidence="9" id="KW-1185">Reference proteome</keyword>
<dbReference type="CDD" id="cd12087">
    <property type="entry name" value="TM_EGFR-like"/>
    <property type="match status" value="1"/>
</dbReference>
<feature type="transmembrane region" description="Helical" evidence="6">
    <location>
        <begin position="182"/>
        <end position="203"/>
    </location>
</feature>
<dbReference type="AlphaFoldDB" id="A0AA39T9W7"/>
<dbReference type="GO" id="GO:0071944">
    <property type="term" value="C:cell periphery"/>
    <property type="evidence" value="ECO:0007669"/>
    <property type="project" value="UniProtKB-ARBA"/>
</dbReference>
<evidence type="ECO:0000256" key="7">
    <source>
        <dbReference type="SAM" id="SignalP"/>
    </source>
</evidence>
<proteinExistence type="predicted"/>
<evidence type="ECO:0000256" key="5">
    <source>
        <dbReference type="SAM" id="MobiDB-lite"/>
    </source>
</evidence>
<name>A0AA39T9W7_9AGAR</name>
<comment type="subcellular location">
    <subcellularLocation>
        <location evidence="1">Membrane</location>
        <topology evidence="1">Single-pass membrane protein</topology>
    </subcellularLocation>
</comment>
<reference evidence="8" key="1">
    <citation type="submission" date="2023-06" db="EMBL/GenBank/DDBJ databases">
        <authorList>
            <consortium name="Lawrence Berkeley National Laboratory"/>
            <person name="Ahrendt S."/>
            <person name="Sahu N."/>
            <person name="Indic B."/>
            <person name="Wong-Bajracharya J."/>
            <person name="Merenyi Z."/>
            <person name="Ke H.-M."/>
            <person name="Monk M."/>
            <person name="Kocsube S."/>
            <person name="Drula E."/>
            <person name="Lipzen A."/>
            <person name="Balint B."/>
            <person name="Henrissat B."/>
            <person name="Andreopoulos B."/>
            <person name="Martin F.M."/>
            <person name="Harder C.B."/>
            <person name="Rigling D."/>
            <person name="Ford K.L."/>
            <person name="Foster G.D."/>
            <person name="Pangilinan J."/>
            <person name="Papanicolaou A."/>
            <person name="Barry K."/>
            <person name="LaButti K."/>
            <person name="Viragh M."/>
            <person name="Koriabine M."/>
            <person name="Yan M."/>
            <person name="Riley R."/>
            <person name="Champramary S."/>
            <person name="Plett K.L."/>
            <person name="Tsai I.J."/>
            <person name="Slot J."/>
            <person name="Sipos G."/>
            <person name="Plett J."/>
            <person name="Nagy L.G."/>
            <person name="Grigoriev I.V."/>
        </authorList>
    </citation>
    <scope>NUCLEOTIDE SEQUENCE</scope>
    <source>
        <strain evidence="8">ICMP 16352</strain>
    </source>
</reference>
<evidence type="ECO:0000256" key="1">
    <source>
        <dbReference type="ARBA" id="ARBA00004167"/>
    </source>
</evidence>
<evidence type="ECO:0000256" key="6">
    <source>
        <dbReference type="SAM" id="Phobius"/>
    </source>
</evidence>
<dbReference type="PANTHER" id="PTHR15549">
    <property type="entry name" value="PAIRED IMMUNOGLOBULIN-LIKE TYPE 2 RECEPTOR"/>
    <property type="match status" value="1"/>
</dbReference>
<evidence type="ECO:0000256" key="3">
    <source>
        <dbReference type="ARBA" id="ARBA00022989"/>
    </source>
</evidence>
<feature type="region of interest" description="Disordered" evidence="5">
    <location>
        <begin position="120"/>
        <end position="176"/>
    </location>
</feature>
<dbReference type="InterPro" id="IPR051694">
    <property type="entry name" value="Immunoregulatory_rcpt-like"/>
</dbReference>